<evidence type="ECO:0000313" key="3">
    <source>
        <dbReference type="Proteomes" id="UP000234681"/>
    </source>
</evidence>
<feature type="region of interest" description="Disordered" evidence="1">
    <location>
        <begin position="1"/>
        <end position="40"/>
    </location>
</feature>
<proteinExistence type="predicted"/>
<evidence type="ECO:0000256" key="1">
    <source>
        <dbReference type="SAM" id="MobiDB-lite"/>
    </source>
</evidence>
<name>A6IXN3_RAT</name>
<dbReference type="AlphaFoldDB" id="A6IXN3"/>
<evidence type="ECO:0000313" key="2">
    <source>
        <dbReference type="EMBL" id="EDM14664.1"/>
    </source>
</evidence>
<organism evidence="2 3">
    <name type="scientific">Rattus norvegicus</name>
    <name type="common">Rat</name>
    <dbReference type="NCBI Taxonomy" id="10116"/>
    <lineage>
        <taxon>Eukaryota</taxon>
        <taxon>Metazoa</taxon>
        <taxon>Chordata</taxon>
        <taxon>Craniata</taxon>
        <taxon>Vertebrata</taxon>
        <taxon>Euteleostomi</taxon>
        <taxon>Mammalia</taxon>
        <taxon>Eutheria</taxon>
        <taxon>Euarchontoglires</taxon>
        <taxon>Glires</taxon>
        <taxon>Rodentia</taxon>
        <taxon>Myomorpha</taxon>
        <taxon>Muroidea</taxon>
        <taxon>Muridae</taxon>
        <taxon>Murinae</taxon>
        <taxon>Rattus</taxon>
    </lineage>
</organism>
<gene>
    <name evidence="2" type="ORF">rCG_46939</name>
</gene>
<feature type="compositionally biased region" description="Basic residues" evidence="1">
    <location>
        <begin position="13"/>
        <end position="25"/>
    </location>
</feature>
<protein>
    <submittedName>
        <fullName evidence="2">RCG46939</fullName>
    </submittedName>
</protein>
<accession>A6IXN3</accession>
<dbReference type="Proteomes" id="UP000234681">
    <property type="component" value="Chromosome 18"/>
</dbReference>
<dbReference type="EMBL" id="CH473971">
    <property type="protein sequence ID" value="EDM14664.1"/>
    <property type="molecule type" value="Genomic_DNA"/>
</dbReference>
<sequence length="40" mass="4802">MVYDVMHQSMSPKRNHRVHILKTQRKSSGMNSPRERIDHL</sequence>
<reference evidence="3" key="1">
    <citation type="submission" date="2005-09" db="EMBL/GenBank/DDBJ databases">
        <authorList>
            <person name="Mural R.J."/>
            <person name="Li P.W."/>
            <person name="Adams M.D."/>
            <person name="Amanatides P.G."/>
            <person name="Baden-Tillson H."/>
            <person name="Barnstead M."/>
            <person name="Chin S.H."/>
            <person name="Dew I."/>
            <person name="Evans C.A."/>
            <person name="Ferriera S."/>
            <person name="Flanigan M."/>
            <person name="Fosler C."/>
            <person name="Glodek A."/>
            <person name="Gu Z."/>
            <person name="Holt R.A."/>
            <person name="Jennings D."/>
            <person name="Kraft C.L."/>
            <person name="Lu F."/>
            <person name="Nguyen T."/>
            <person name="Nusskern D.R."/>
            <person name="Pfannkoch C.M."/>
            <person name="Sitter C."/>
            <person name="Sutton G.G."/>
            <person name="Venter J.C."/>
            <person name="Wang Z."/>
            <person name="Woodage T."/>
            <person name="Zheng X.H."/>
            <person name="Zhong F."/>
        </authorList>
    </citation>
    <scope>NUCLEOTIDE SEQUENCE [LARGE SCALE GENOMIC DNA]</scope>
    <source>
        <strain>BN</strain>
        <strain evidence="3">Sprague-Dawley</strain>
    </source>
</reference>